<dbReference type="Gene3D" id="2.60.40.10">
    <property type="entry name" value="Immunoglobulins"/>
    <property type="match status" value="2"/>
</dbReference>
<dbReference type="GO" id="GO:0016491">
    <property type="term" value="F:oxidoreductase activity"/>
    <property type="evidence" value="ECO:0007669"/>
    <property type="project" value="InterPro"/>
</dbReference>
<dbReference type="InterPro" id="IPR013783">
    <property type="entry name" value="Ig-like_fold"/>
</dbReference>
<sequence>MSSQLRLRAAILAGALLLTWGVNMGLAAPKDGTGQTLTKDGTGLAPKRNDGKGMTKQLAKITQKDRDAAAARALQKGALNPLMVTAQPDTATAAMAMPGMSAAAAPGDAPRYFSHPNYANSPLPEVTVTPGAETPLGNDLIDRQYATDTAANVLVMLPTPLGDGLLTAFETLNQAIADANGNVSAGKQFHAYVLRPTRFANQYSVVFDSGLLTVPEPTTPGVSEVAVFGVANLAVQAGDRIAFYGQGVPLDLNGTDVVSHPANISPLQGDTITVPGADFPVIAPRTYSFAATLAGADQVEIAPGTGIRKFVDDLPIIGAATPDTTSYPGSDFYKIGLVEYEQQMHSDLANPTKLRGYVQLNADGTYDPNAPSYLGPVIVAQKDRPVRIEFHNLLPTGAGGNLFLPVDPTVMGAGMTPEGHEMMEANPDMVDPQMPMCDDGMFMDGMQTLTKTQLVEMGLCYTENRAIIHLHGGITPWISDGTPHQWITPAGENTSFPEGVSVQNVPDMTNVDDSKDGVQTFYYTNAQSARLMFYHDHSWGITRLNVYAGQAAPYIIQDETEQALVDGGIIPDDTATIPLVFQDKTFVPNAAQLALQDETWDTTRWGGEGNLWLPHVYSPAQNPGDVSGVNAYGRWAYGPWFWPPTSNVEYGPIDNPYYDRDCDPDDPNTKWCEPPLMPGVPYNSMGMEAFMDTPVVNGKAYPTVTLEPKPYRFRILNAANDRFFNLSLYKAVDAEGNLCDGTGTPVSESTGVACTEVALNPAEVAAALEDPTVFPTPVAGTEGPDWIVMGTEGGFLPSPVVVPAHPTTWVNDPTVFNAGNVDQHSLLVAPAERFDVVVDLSAYAGQTLIVYNDAPAAFPARDPRYDYYTGDGDYRDSGGTPPTLPGYGPNTRTVMQIKVADAAAAEPFDLSALNAAFAGADGTGVFESGQKPIIVGQGEYNTAYGTSFPTNGPLNGTVQIYDTSLTFNRLVDPDADTAPGAPFLTSTAAERLTIDLKPKMIQDEMGEAFEHEYGRMSGFLGVETPNAQAGLQNMILYGFSFPPTEVLDGLELPPGMEATPIASAADGSQIWKFTHNGVDTHPIHFHLYDVQLLNRVGWDGIVRKPEATELGWKDTVRISPLEDTIVALRPIIPPIPDVWNGLPNSVRLLDPSMPAGVFLEGANTTQREALGLPLMAFNPDGEPIDVVNHYVNFGWEYVLHCHILSHEEMDMMRTQAVAVNPEEPTFISAVRSGNGRNRIYTVNWTDNSKNETAFVIERRVEGSTGPWTQLAMVQTENRVNLITLPTASTTTGAATGPVQYVDPIGNTNTLYEYNVYAINTVGDTWDYSDPAFNEIPAGGGFPTITVDSRGTAQEVGEPVDAPTALTGNLTVKNKKTSTVSLSWTDNSDNETGFLIQRTNSDGTNVVNATVGANATTFTQTVTSGVAYIYRVQAFSATTQSSWSNTLNLP</sequence>
<accession>A0A840V3Y5</accession>
<dbReference type="Pfam" id="PF07731">
    <property type="entry name" value="Cu-oxidase_2"/>
    <property type="match status" value="1"/>
</dbReference>
<reference evidence="3 4" key="1">
    <citation type="submission" date="2020-08" db="EMBL/GenBank/DDBJ databases">
        <title>Genomic Encyclopedia of Type Strains, Phase IV (KMG-IV): sequencing the most valuable type-strain genomes for metagenomic binning, comparative biology and taxonomic classification.</title>
        <authorList>
            <person name="Goeker M."/>
        </authorList>
    </citation>
    <scope>NUCLEOTIDE SEQUENCE [LARGE SCALE GENOMIC DNA]</scope>
    <source>
        <strain evidence="3 4">DSM 28570</strain>
    </source>
</reference>
<dbReference type="Proteomes" id="UP000539642">
    <property type="component" value="Unassembled WGS sequence"/>
</dbReference>
<dbReference type="InterPro" id="IPR008972">
    <property type="entry name" value="Cupredoxin"/>
</dbReference>
<dbReference type="SUPFAM" id="SSF49503">
    <property type="entry name" value="Cupredoxins"/>
    <property type="match status" value="3"/>
</dbReference>
<comment type="caution">
    <text evidence="3">The sequence shown here is derived from an EMBL/GenBank/DDBJ whole genome shotgun (WGS) entry which is preliminary data.</text>
</comment>
<evidence type="ECO:0000256" key="1">
    <source>
        <dbReference type="SAM" id="MobiDB-lite"/>
    </source>
</evidence>
<evidence type="ECO:0000313" key="3">
    <source>
        <dbReference type="EMBL" id="MBB5347821.1"/>
    </source>
</evidence>
<protein>
    <submittedName>
        <fullName evidence="3">FtsP/CotA-like multicopper oxidase with cupredoxin domain</fullName>
    </submittedName>
</protein>
<dbReference type="CDD" id="cd00063">
    <property type="entry name" value="FN3"/>
    <property type="match status" value="1"/>
</dbReference>
<evidence type="ECO:0000313" key="4">
    <source>
        <dbReference type="Proteomes" id="UP000539642"/>
    </source>
</evidence>
<dbReference type="PANTHER" id="PTHR48267">
    <property type="entry name" value="CUPREDOXIN SUPERFAMILY PROTEIN"/>
    <property type="match status" value="1"/>
</dbReference>
<dbReference type="PANTHER" id="PTHR48267:SF1">
    <property type="entry name" value="BILIRUBIN OXIDASE"/>
    <property type="match status" value="1"/>
</dbReference>
<dbReference type="InterPro" id="IPR045087">
    <property type="entry name" value="Cu-oxidase_fam"/>
</dbReference>
<gene>
    <name evidence="3" type="ORF">HNQ81_001550</name>
</gene>
<proteinExistence type="predicted"/>
<dbReference type="GO" id="GO:0005507">
    <property type="term" value="F:copper ion binding"/>
    <property type="evidence" value="ECO:0007669"/>
    <property type="project" value="InterPro"/>
</dbReference>
<dbReference type="RefSeq" id="WP_205240266.1">
    <property type="nucleotide sequence ID" value="NZ_JACHEO010000007.1"/>
</dbReference>
<dbReference type="InterPro" id="IPR011706">
    <property type="entry name" value="Cu-oxidase_C"/>
</dbReference>
<feature type="region of interest" description="Disordered" evidence="1">
    <location>
        <begin position="29"/>
        <end position="54"/>
    </location>
</feature>
<dbReference type="Pfam" id="PF00041">
    <property type="entry name" value="fn3"/>
    <property type="match status" value="1"/>
</dbReference>
<name>A0A840V3Y5_9BACT</name>
<dbReference type="SUPFAM" id="SSF49265">
    <property type="entry name" value="Fibronectin type III"/>
    <property type="match status" value="1"/>
</dbReference>
<dbReference type="EMBL" id="JACHEO010000007">
    <property type="protein sequence ID" value="MBB5347821.1"/>
    <property type="molecule type" value="Genomic_DNA"/>
</dbReference>
<dbReference type="CDD" id="cd13844">
    <property type="entry name" value="CuRO_1_BOD_CotA_like"/>
    <property type="match status" value="1"/>
</dbReference>
<feature type="domain" description="Fibronectin type-III" evidence="2">
    <location>
        <begin position="1361"/>
        <end position="1449"/>
    </location>
</feature>
<organism evidence="3 4">
    <name type="scientific">Desulfoprunum benzoelyticum</name>
    <dbReference type="NCBI Taxonomy" id="1506996"/>
    <lineage>
        <taxon>Bacteria</taxon>
        <taxon>Pseudomonadati</taxon>
        <taxon>Thermodesulfobacteriota</taxon>
        <taxon>Desulfobulbia</taxon>
        <taxon>Desulfobulbales</taxon>
        <taxon>Desulfobulbaceae</taxon>
        <taxon>Desulfoprunum</taxon>
    </lineage>
</organism>
<dbReference type="InterPro" id="IPR003961">
    <property type="entry name" value="FN3_dom"/>
</dbReference>
<dbReference type="InterPro" id="IPR036116">
    <property type="entry name" value="FN3_sf"/>
</dbReference>
<dbReference type="Gene3D" id="2.60.40.420">
    <property type="entry name" value="Cupredoxins - blue copper proteins"/>
    <property type="match status" value="3"/>
</dbReference>
<dbReference type="SMART" id="SM00060">
    <property type="entry name" value="FN3"/>
    <property type="match status" value="2"/>
</dbReference>
<keyword evidence="4" id="KW-1185">Reference proteome</keyword>
<dbReference type="PROSITE" id="PS50853">
    <property type="entry name" value="FN3"/>
    <property type="match status" value="1"/>
</dbReference>
<evidence type="ECO:0000259" key="2">
    <source>
        <dbReference type="PROSITE" id="PS50853"/>
    </source>
</evidence>